<dbReference type="GO" id="GO:0045454">
    <property type="term" value="P:cell redox homeostasis"/>
    <property type="evidence" value="ECO:0007669"/>
    <property type="project" value="InterPro"/>
</dbReference>
<keyword evidence="5 7" id="KW-1133">Transmembrane helix</keyword>
<dbReference type="CDD" id="cd03228">
    <property type="entry name" value="ABCC_MRP_Like"/>
    <property type="match status" value="1"/>
</dbReference>
<proteinExistence type="predicted"/>
<evidence type="ECO:0000256" key="3">
    <source>
        <dbReference type="ARBA" id="ARBA00022741"/>
    </source>
</evidence>
<gene>
    <name evidence="10" type="primary">cydC</name>
    <name evidence="10" type="ORF">EEJ31_09805</name>
</gene>
<dbReference type="InterPro" id="IPR036640">
    <property type="entry name" value="ABC1_TM_sf"/>
</dbReference>
<dbReference type="InterPro" id="IPR003439">
    <property type="entry name" value="ABC_transporter-like_ATP-bd"/>
</dbReference>
<dbReference type="GO" id="GO:0034775">
    <property type="term" value="P:glutathione transmembrane transport"/>
    <property type="evidence" value="ECO:0007669"/>
    <property type="project" value="InterPro"/>
</dbReference>
<evidence type="ECO:0000259" key="9">
    <source>
        <dbReference type="PROSITE" id="PS50929"/>
    </source>
</evidence>
<dbReference type="InterPro" id="IPR027417">
    <property type="entry name" value="P-loop_NTPase"/>
</dbReference>
<dbReference type="PROSITE" id="PS50929">
    <property type="entry name" value="ABC_TM1F"/>
    <property type="match status" value="1"/>
</dbReference>
<dbReference type="SMART" id="SM00382">
    <property type="entry name" value="AAA"/>
    <property type="match status" value="1"/>
</dbReference>
<evidence type="ECO:0000256" key="6">
    <source>
        <dbReference type="ARBA" id="ARBA00023136"/>
    </source>
</evidence>
<evidence type="ECO:0000256" key="4">
    <source>
        <dbReference type="ARBA" id="ARBA00022840"/>
    </source>
</evidence>
<dbReference type="PROSITE" id="PS50893">
    <property type="entry name" value="ABC_TRANSPORTER_2"/>
    <property type="match status" value="1"/>
</dbReference>
<dbReference type="Gene3D" id="1.20.1560.10">
    <property type="entry name" value="ABC transporter type 1, transmembrane domain"/>
    <property type="match status" value="1"/>
</dbReference>
<dbReference type="NCBIfam" id="TIGR02868">
    <property type="entry name" value="CydC"/>
    <property type="match status" value="1"/>
</dbReference>
<dbReference type="OrthoDB" id="3237158at2"/>
<dbReference type="PROSITE" id="PS00211">
    <property type="entry name" value="ABC_TRANSPORTER_1"/>
    <property type="match status" value="1"/>
</dbReference>
<dbReference type="Pfam" id="PF00005">
    <property type="entry name" value="ABC_tran"/>
    <property type="match status" value="1"/>
</dbReference>
<dbReference type="EMBL" id="RDSR01000015">
    <property type="protein sequence ID" value="RNE59481.1"/>
    <property type="molecule type" value="Genomic_DNA"/>
</dbReference>
<dbReference type="Pfam" id="PF00664">
    <property type="entry name" value="ABC_membrane"/>
    <property type="match status" value="1"/>
</dbReference>
<sequence length="538" mass="55442">MAPALTAGALAAAAAVALLAASTWLITRAAEQPPVLFLSMAVVAVRAFALARAVFRYLERLAGHGAAFTQLSSLRVGVVARILPIAPAGLGAAARGDVLSRLVRDVDDLADFPLRVIAPLVTTALVSVLSVAAVWFVAPSAAVALAAWLVLSAIVGSAGTAALAARAERHIAPLRGELADRVLEIIENLDVLSAYGALDERMQAVRALDARLRRASLRRFLGAGLQAALASLFGGAAVVSALLLTASAGLSGPVLAVVVLVPLAVFEVAGAVPAALASWRQVRASAERVAAVAPSVVPAGIPVDRPDAISRPADPLAPLLELHDVAVTWPDEPVPAVSGVSVTVHAGDRLVVTGPSGVGKTSLALALVRFLEYRGCYRVQGVEARDLPQAAVRRVVGLCEQDPWLFDNSIRQNLLFARDTATDDELLAVLGRVGLAGWVAERGGLDARVGERGALVSGGQAQRIAVARALLADFPVLVVDEPTANVDAAQGESLLRDIAAAAGTKRAVVFISHAPVPPELVTARLDMAAARHPLPAPV</sequence>
<feature type="domain" description="ABC transmembrane type-1" evidence="9">
    <location>
        <begin position="4"/>
        <end position="281"/>
    </location>
</feature>
<dbReference type="GO" id="GO:0140359">
    <property type="term" value="F:ABC-type transporter activity"/>
    <property type="evidence" value="ECO:0007669"/>
    <property type="project" value="InterPro"/>
</dbReference>
<dbReference type="PANTHER" id="PTHR24221:SF654">
    <property type="entry name" value="ATP-BINDING CASSETTE SUB-FAMILY B MEMBER 6"/>
    <property type="match status" value="1"/>
</dbReference>
<evidence type="ECO:0000313" key="10">
    <source>
        <dbReference type="EMBL" id="RNE59481.1"/>
    </source>
</evidence>
<evidence type="ECO:0000256" key="2">
    <source>
        <dbReference type="ARBA" id="ARBA00022692"/>
    </source>
</evidence>
<feature type="transmembrane region" description="Helical" evidence="7">
    <location>
        <begin position="36"/>
        <end position="55"/>
    </location>
</feature>
<dbReference type="GO" id="GO:0005524">
    <property type="term" value="F:ATP binding"/>
    <property type="evidence" value="ECO:0007669"/>
    <property type="project" value="UniProtKB-KW"/>
</dbReference>
<dbReference type="SUPFAM" id="SSF90123">
    <property type="entry name" value="ABC transporter transmembrane region"/>
    <property type="match status" value="1"/>
</dbReference>
<keyword evidence="4" id="KW-0067">ATP-binding</keyword>
<feature type="transmembrane region" description="Helical" evidence="7">
    <location>
        <begin position="220"/>
        <end position="243"/>
    </location>
</feature>
<feature type="transmembrane region" description="Helical" evidence="7">
    <location>
        <begin position="255"/>
        <end position="279"/>
    </location>
</feature>
<dbReference type="InterPro" id="IPR011527">
    <property type="entry name" value="ABC1_TM_dom"/>
</dbReference>
<feature type="domain" description="ABC transporter" evidence="8">
    <location>
        <begin position="320"/>
        <end position="538"/>
    </location>
</feature>
<dbReference type="SUPFAM" id="SSF52540">
    <property type="entry name" value="P-loop containing nucleoside triphosphate hydrolases"/>
    <property type="match status" value="1"/>
</dbReference>
<keyword evidence="2 7" id="KW-0812">Transmembrane</keyword>
<name>A0A3M8L1R5_9MICO</name>
<reference evidence="10 11" key="1">
    <citation type="submission" date="2018-11" db="EMBL/GenBank/DDBJ databases">
        <title>Cryobacterium sp. nov., isolated from rhizosphere soil of lettuce.</title>
        <authorList>
            <person name="Wang Y."/>
        </authorList>
    </citation>
    <scope>NUCLEOTIDE SEQUENCE [LARGE SCALE GENOMIC DNA]</scope>
    <source>
        <strain evidence="10 11">NEAU-85</strain>
    </source>
</reference>
<comment type="caution">
    <text evidence="10">The sequence shown here is derived from an EMBL/GenBank/DDBJ whole genome shotgun (WGS) entry which is preliminary data.</text>
</comment>
<evidence type="ECO:0000256" key="5">
    <source>
        <dbReference type="ARBA" id="ARBA00022989"/>
    </source>
</evidence>
<evidence type="ECO:0000259" key="8">
    <source>
        <dbReference type="PROSITE" id="PS50893"/>
    </source>
</evidence>
<dbReference type="AlphaFoldDB" id="A0A3M8L1R5"/>
<feature type="transmembrane region" description="Helical" evidence="7">
    <location>
        <begin position="116"/>
        <end position="138"/>
    </location>
</feature>
<dbReference type="GO" id="GO:0016887">
    <property type="term" value="F:ATP hydrolysis activity"/>
    <property type="evidence" value="ECO:0007669"/>
    <property type="project" value="InterPro"/>
</dbReference>
<dbReference type="Proteomes" id="UP000279859">
    <property type="component" value="Unassembled WGS sequence"/>
</dbReference>
<organism evidence="10 11">
    <name type="scientific">Cryobacterium tepidiphilum</name>
    <dbReference type="NCBI Taxonomy" id="2486026"/>
    <lineage>
        <taxon>Bacteria</taxon>
        <taxon>Bacillati</taxon>
        <taxon>Actinomycetota</taxon>
        <taxon>Actinomycetes</taxon>
        <taxon>Micrococcales</taxon>
        <taxon>Microbacteriaceae</taxon>
        <taxon>Cryobacterium</taxon>
    </lineage>
</organism>
<feature type="transmembrane region" description="Helical" evidence="7">
    <location>
        <begin position="144"/>
        <end position="165"/>
    </location>
</feature>
<evidence type="ECO:0000313" key="11">
    <source>
        <dbReference type="Proteomes" id="UP000279859"/>
    </source>
</evidence>
<evidence type="ECO:0000256" key="1">
    <source>
        <dbReference type="ARBA" id="ARBA00004651"/>
    </source>
</evidence>
<dbReference type="PANTHER" id="PTHR24221">
    <property type="entry name" value="ATP-BINDING CASSETTE SUB-FAMILY B"/>
    <property type="match status" value="1"/>
</dbReference>
<dbReference type="GO" id="GO:0034040">
    <property type="term" value="F:ATPase-coupled lipid transmembrane transporter activity"/>
    <property type="evidence" value="ECO:0007669"/>
    <property type="project" value="TreeGrafter"/>
</dbReference>
<dbReference type="Gene3D" id="3.40.50.300">
    <property type="entry name" value="P-loop containing nucleotide triphosphate hydrolases"/>
    <property type="match status" value="1"/>
</dbReference>
<dbReference type="InterPro" id="IPR039421">
    <property type="entry name" value="Type_1_exporter"/>
</dbReference>
<accession>A0A3M8L1R5</accession>
<keyword evidence="11" id="KW-1185">Reference proteome</keyword>
<comment type="subcellular location">
    <subcellularLocation>
        <location evidence="1">Cell membrane</location>
        <topology evidence="1">Multi-pass membrane protein</topology>
    </subcellularLocation>
</comment>
<protein>
    <submittedName>
        <fullName evidence="10">Thiol reductant ABC exporter subunit CydC</fullName>
    </submittedName>
</protein>
<evidence type="ECO:0000256" key="7">
    <source>
        <dbReference type="SAM" id="Phobius"/>
    </source>
</evidence>
<keyword evidence="3" id="KW-0547">Nucleotide-binding</keyword>
<dbReference type="GO" id="GO:0005886">
    <property type="term" value="C:plasma membrane"/>
    <property type="evidence" value="ECO:0007669"/>
    <property type="project" value="UniProtKB-SubCell"/>
</dbReference>
<keyword evidence="6 7" id="KW-0472">Membrane</keyword>
<dbReference type="InterPro" id="IPR014223">
    <property type="entry name" value="ABC_CydC/D"/>
</dbReference>
<dbReference type="InterPro" id="IPR017871">
    <property type="entry name" value="ABC_transporter-like_CS"/>
</dbReference>
<dbReference type="InterPro" id="IPR003593">
    <property type="entry name" value="AAA+_ATPase"/>
</dbReference>